<dbReference type="FunFam" id="3.40.640.10:FF:000033">
    <property type="entry name" value="Aspartate aminotransferase"/>
    <property type="match status" value="1"/>
</dbReference>
<dbReference type="SUPFAM" id="SSF53383">
    <property type="entry name" value="PLP-dependent transferases"/>
    <property type="match status" value="1"/>
</dbReference>
<dbReference type="CDD" id="cd00609">
    <property type="entry name" value="AAT_like"/>
    <property type="match status" value="1"/>
</dbReference>
<dbReference type="InterPro" id="IPR015422">
    <property type="entry name" value="PyrdxlP-dep_Trfase_small"/>
</dbReference>
<dbReference type="PANTHER" id="PTHR43807">
    <property type="entry name" value="FI04487P"/>
    <property type="match status" value="1"/>
</dbReference>
<dbReference type="RefSeq" id="WP_091509151.1">
    <property type="nucleotide sequence ID" value="NZ_FOLE01000002.1"/>
</dbReference>
<dbReference type="InterPro" id="IPR015424">
    <property type="entry name" value="PyrdxlP-dep_Trfase"/>
</dbReference>
<reference evidence="8 9" key="1">
    <citation type="submission" date="2016-10" db="EMBL/GenBank/DDBJ databases">
        <authorList>
            <person name="de Groot N.N."/>
        </authorList>
    </citation>
    <scope>NUCLEOTIDE SEQUENCE [LARGE SCALE GENOMIC DNA]</scope>
    <source>
        <strain evidence="8 9">DSM 6793</strain>
    </source>
</reference>
<comment type="cofactor">
    <cofactor evidence="1">
        <name>pyridoxal 5'-phosphate</name>
        <dbReference type="ChEBI" id="CHEBI:597326"/>
    </cofactor>
</comment>
<protein>
    <submittedName>
        <fullName evidence="8">Methionine aminotransferase</fullName>
    </submittedName>
</protein>
<evidence type="ECO:0000313" key="8">
    <source>
        <dbReference type="EMBL" id="SFC05563.1"/>
    </source>
</evidence>
<evidence type="ECO:0000313" key="9">
    <source>
        <dbReference type="Proteomes" id="UP000199514"/>
    </source>
</evidence>
<evidence type="ECO:0000256" key="1">
    <source>
        <dbReference type="ARBA" id="ARBA00001933"/>
    </source>
</evidence>
<dbReference type="Pfam" id="PF00155">
    <property type="entry name" value="Aminotran_1_2"/>
    <property type="match status" value="1"/>
</dbReference>
<dbReference type="NCBIfam" id="NF006569">
    <property type="entry name" value="PRK09082.1"/>
    <property type="match status" value="1"/>
</dbReference>
<keyword evidence="9" id="KW-1185">Reference proteome</keyword>
<dbReference type="PANTHER" id="PTHR43807:SF20">
    <property type="entry name" value="FI04487P"/>
    <property type="match status" value="1"/>
</dbReference>
<feature type="domain" description="Aminotransferase class I/classII large" evidence="7">
    <location>
        <begin position="29"/>
        <end position="379"/>
    </location>
</feature>
<accession>A0A1I1G889</accession>
<evidence type="ECO:0000256" key="3">
    <source>
        <dbReference type="ARBA" id="ARBA00022576"/>
    </source>
</evidence>
<sequence length="386" mass="43439">MSVTLRTKLPQVGTTIFSVMSALAAQYEAINLSQGFPNFPCDAYLLELLNKYARSGQNQYAHTFGVPALRQAIAQMVATQYAAIYNPDTEITITSGATEALYAAITAIVRPTDEVIVLEPCYDSYVPAIELNGGKPVFVALQAPDFRPDWAQIRAAITPKTRAIILNTPHNPTGYVWTPSDMDTLAALVADTDIIIISDEVYEFMSFDERPHLSVSRYEALRERAFIVSSFGKTFHTTGWKVGYCLAPEAFSAEFRKIHQYLTFSTHTPTQYAIAEYMQEPTRYTQLASFYQQKRDKFVGLLQGSAFGIIPTQGTYFQLLNYEKISQESDTVLAEKFVKEIGVAAIPVSVFYHNKQQDKVLRFCFAKDDETLEKAAERLRQLPQRF</sequence>
<dbReference type="InterPro" id="IPR051326">
    <property type="entry name" value="Kynurenine-oxoglutarate_AT"/>
</dbReference>
<proteinExistence type="inferred from homology"/>
<dbReference type="EMBL" id="FOLE01000002">
    <property type="protein sequence ID" value="SFC05563.1"/>
    <property type="molecule type" value="Genomic_DNA"/>
</dbReference>
<keyword evidence="4 8" id="KW-0808">Transferase</keyword>
<keyword evidence="6" id="KW-0732">Signal</keyword>
<dbReference type="GO" id="GO:0030170">
    <property type="term" value="F:pyridoxal phosphate binding"/>
    <property type="evidence" value="ECO:0007669"/>
    <property type="project" value="InterPro"/>
</dbReference>
<evidence type="ECO:0000259" key="7">
    <source>
        <dbReference type="Pfam" id="PF00155"/>
    </source>
</evidence>
<evidence type="ECO:0000256" key="6">
    <source>
        <dbReference type="SAM" id="SignalP"/>
    </source>
</evidence>
<dbReference type="Proteomes" id="UP000199514">
    <property type="component" value="Unassembled WGS sequence"/>
</dbReference>
<dbReference type="GO" id="GO:0005737">
    <property type="term" value="C:cytoplasm"/>
    <property type="evidence" value="ECO:0007669"/>
    <property type="project" value="TreeGrafter"/>
</dbReference>
<name>A0A1I1G889_9BACT</name>
<dbReference type="InterPro" id="IPR004839">
    <property type="entry name" value="Aminotransferase_I/II_large"/>
</dbReference>
<organism evidence="8 9">
    <name type="scientific">Flexibacter flexilis DSM 6793</name>
    <dbReference type="NCBI Taxonomy" id="927664"/>
    <lineage>
        <taxon>Bacteria</taxon>
        <taxon>Pseudomonadati</taxon>
        <taxon>Bacteroidota</taxon>
        <taxon>Cytophagia</taxon>
        <taxon>Cytophagales</taxon>
        <taxon>Flexibacteraceae</taxon>
        <taxon>Flexibacter</taxon>
    </lineage>
</organism>
<dbReference type="GO" id="GO:0016212">
    <property type="term" value="F:kynurenine-oxoglutarate transaminase activity"/>
    <property type="evidence" value="ECO:0007669"/>
    <property type="project" value="TreeGrafter"/>
</dbReference>
<feature type="signal peptide" evidence="6">
    <location>
        <begin position="1"/>
        <end position="24"/>
    </location>
</feature>
<feature type="chain" id="PRO_5011784248" evidence="6">
    <location>
        <begin position="25"/>
        <end position="386"/>
    </location>
</feature>
<dbReference type="InterPro" id="IPR015421">
    <property type="entry name" value="PyrdxlP-dep_Trfase_major"/>
</dbReference>
<evidence type="ECO:0000256" key="5">
    <source>
        <dbReference type="ARBA" id="ARBA00022898"/>
    </source>
</evidence>
<dbReference type="Gene3D" id="3.40.640.10">
    <property type="entry name" value="Type I PLP-dependent aspartate aminotransferase-like (Major domain)"/>
    <property type="match status" value="1"/>
</dbReference>
<dbReference type="Gene3D" id="3.90.1150.10">
    <property type="entry name" value="Aspartate Aminotransferase, domain 1"/>
    <property type="match status" value="1"/>
</dbReference>
<gene>
    <name evidence="8" type="ORF">SAMN05421780_102416</name>
</gene>
<comment type="similarity">
    <text evidence="2">Belongs to the class-I pyridoxal-phosphate-dependent aminotransferase family.</text>
</comment>
<keyword evidence="3 8" id="KW-0032">Aminotransferase</keyword>
<dbReference type="OrthoDB" id="9802328at2"/>
<keyword evidence="5" id="KW-0663">Pyridoxal phosphate</keyword>
<evidence type="ECO:0000256" key="2">
    <source>
        <dbReference type="ARBA" id="ARBA00007441"/>
    </source>
</evidence>
<dbReference type="AlphaFoldDB" id="A0A1I1G889"/>
<dbReference type="STRING" id="927664.SAMN05421780_102416"/>
<evidence type="ECO:0000256" key="4">
    <source>
        <dbReference type="ARBA" id="ARBA00022679"/>
    </source>
</evidence>